<dbReference type="GO" id="GO:0005789">
    <property type="term" value="C:endoplasmic reticulum membrane"/>
    <property type="evidence" value="ECO:0007669"/>
    <property type="project" value="TreeGrafter"/>
</dbReference>
<dbReference type="Proteomes" id="UP000037460">
    <property type="component" value="Unassembled WGS sequence"/>
</dbReference>
<dbReference type="EMBL" id="JWZX01002779">
    <property type="protein sequence ID" value="KOO26970.1"/>
    <property type="molecule type" value="Genomic_DNA"/>
</dbReference>
<reference evidence="4" key="1">
    <citation type="journal article" date="2015" name="PLoS Genet.">
        <title>Genome Sequence and Transcriptome Analyses of Chrysochromulina tobin: Metabolic Tools for Enhanced Algal Fitness in the Prominent Order Prymnesiales (Haptophyceae).</title>
        <authorList>
            <person name="Hovde B.T."/>
            <person name="Deodato C.R."/>
            <person name="Hunsperger H.M."/>
            <person name="Ryken S.A."/>
            <person name="Yost W."/>
            <person name="Jha R.K."/>
            <person name="Patterson J."/>
            <person name="Monnat R.J. Jr."/>
            <person name="Barlow S.B."/>
            <person name="Starkenburg S.R."/>
            <person name="Cattolico R.A."/>
        </authorList>
    </citation>
    <scope>NUCLEOTIDE SEQUENCE</scope>
    <source>
        <strain evidence="4">CCMP291</strain>
    </source>
</reference>
<dbReference type="Gene3D" id="3.40.50.150">
    <property type="entry name" value="Vaccinia Virus protein VP39"/>
    <property type="match status" value="1"/>
</dbReference>
<evidence type="ECO:0000259" key="2">
    <source>
        <dbReference type="Pfam" id="PF05050"/>
    </source>
</evidence>
<dbReference type="SUPFAM" id="SSF53335">
    <property type="entry name" value="S-adenosyl-L-methionine-dependent methyltransferases"/>
    <property type="match status" value="1"/>
</dbReference>
<feature type="region of interest" description="Disordered" evidence="1">
    <location>
        <begin position="17"/>
        <end position="36"/>
    </location>
</feature>
<gene>
    <name evidence="3" type="ORF">Ctob_007526</name>
</gene>
<accession>A0A0M0JKI1</accession>
<dbReference type="GO" id="GO:0006888">
    <property type="term" value="P:endoplasmic reticulum to Golgi vesicle-mediated transport"/>
    <property type="evidence" value="ECO:0007669"/>
    <property type="project" value="TreeGrafter"/>
</dbReference>
<dbReference type="PANTHER" id="PTHR34009">
    <property type="entry name" value="PROTEIN STAR"/>
    <property type="match status" value="1"/>
</dbReference>
<dbReference type="Pfam" id="PF05050">
    <property type="entry name" value="Methyltransf_21"/>
    <property type="match status" value="1"/>
</dbReference>
<keyword evidence="4" id="KW-1185">Reference proteome</keyword>
<evidence type="ECO:0000256" key="1">
    <source>
        <dbReference type="SAM" id="MobiDB-lite"/>
    </source>
</evidence>
<dbReference type="GO" id="GO:0016197">
    <property type="term" value="P:endosomal transport"/>
    <property type="evidence" value="ECO:0007669"/>
    <property type="project" value="TreeGrafter"/>
</dbReference>
<sequence length="388" mass="42849">QKWSSAPCCVVAPPAVAKRESSRRSPGQPADTVTMADSPADCKLTKWPSINGKLLWCKEGQPEIGLDADLHWLIRRVTRMQRFVLGKLSRTELLSTLEAIRRIVMPSGGACGIACLWPLLSCVLANTNSQERQDLFLLPSLLHAADYRPGLYVEIGAYDGVNMSNTYMYERCFNWTGLLVEAQPDNFAALRQRSGRNATMVHSAVCSAGTDPPVVYMTRPRDGEGNIAKQVSDVGRNQTEANRTVAVPCAPLSRLMDTAGLAQADFFSLDVEGAEELVLKTVEPGRFKIIMVETEATVSTLDCRHAVHLRNCRNVVLQVSDEGTIARVQQALLNANFSLATDLSSINRATYNKNKVYRRADVSKPRHHTPPRRPPDNGKAIYFGDLIR</sequence>
<dbReference type="NCBIfam" id="TIGR01444">
    <property type="entry name" value="fkbM_fam"/>
    <property type="match status" value="1"/>
</dbReference>
<feature type="non-terminal residue" evidence="3">
    <location>
        <position position="1"/>
    </location>
</feature>
<evidence type="ECO:0000313" key="4">
    <source>
        <dbReference type="Proteomes" id="UP000037460"/>
    </source>
</evidence>
<name>A0A0M0JKI1_9EUKA</name>
<dbReference type="OrthoDB" id="2154188at2759"/>
<dbReference type="AlphaFoldDB" id="A0A0M0JKI1"/>
<feature type="domain" description="Methyltransferase FkbM" evidence="2">
    <location>
        <begin position="154"/>
        <end position="295"/>
    </location>
</feature>
<dbReference type="InterPro" id="IPR053202">
    <property type="entry name" value="EGF_Rcpt_Signaling_Reg"/>
</dbReference>
<comment type="caution">
    <text evidence="3">The sequence shown here is derived from an EMBL/GenBank/DDBJ whole genome shotgun (WGS) entry which is preliminary data.</text>
</comment>
<proteinExistence type="predicted"/>
<dbReference type="PANTHER" id="PTHR34009:SF2">
    <property type="entry name" value="PROTEIN STAR"/>
    <property type="match status" value="1"/>
</dbReference>
<dbReference type="GO" id="GO:0005794">
    <property type="term" value="C:Golgi apparatus"/>
    <property type="evidence" value="ECO:0007669"/>
    <property type="project" value="TreeGrafter"/>
</dbReference>
<dbReference type="GO" id="GO:0031902">
    <property type="term" value="C:late endosome membrane"/>
    <property type="evidence" value="ECO:0007669"/>
    <property type="project" value="TreeGrafter"/>
</dbReference>
<dbReference type="InterPro" id="IPR029063">
    <property type="entry name" value="SAM-dependent_MTases_sf"/>
</dbReference>
<evidence type="ECO:0000313" key="3">
    <source>
        <dbReference type="EMBL" id="KOO26970.1"/>
    </source>
</evidence>
<feature type="region of interest" description="Disordered" evidence="1">
    <location>
        <begin position="359"/>
        <end position="379"/>
    </location>
</feature>
<dbReference type="GO" id="GO:0005886">
    <property type="term" value="C:plasma membrane"/>
    <property type="evidence" value="ECO:0007669"/>
    <property type="project" value="TreeGrafter"/>
</dbReference>
<dbReference type="InterPro" id="IPR006342">
    <property type="entry name" value="FkbM_mtfrase"/>
</dbReference>
<protein>
    <submittedName>
        <fullName evidence="3">Star protein</fullName>
    </submittedName>
</protein>
<organism evidence="3 4">
    <name type="scientific">Chrysochromulina tobinii</name>
    <dbReference type="NCBI Taxonomy" id="1460289"/>
    <lineage>
        <taxon>Eukaryota</taxon>
        <taxon>Haptista</taxon>
        <taxon>Haptophyta</taxon>
        <taxon>Prymnesiophyceae</taxon>
        <taxon>Prymnesiales</taxon>
        <taxon>Chrysochromulinaceae</taxon>
        <taxon>Chrysochromulina</taxon>
    </lineage>
</organism>